<dbReference type="InterPro" id="IPR050790">
    <property type="entry name" value="ExbB/TolQ_transport"/>
</dbReference>
<dbReference type="RefSeq" id="WP_150589441.1">
    <property type="nucleotide sequence ID" value="NZ_CABPSH010000004.1"/>
</dbReference>
<name>A0A5E4UXX7_9BURK</name>
<keyword evidence="8 10" id="KW-0472">Membrane</keyword>
<comment type="subunit">
    <text evidence="10">The Tol-Pal system is composed of five core proteins: the inner membrane proteins TolA, TolQ and TolR, the periplasmic protein TolB and the outer membrane protein Pal. They form a network linking the inner and outer membranes and the peptidoglycan layer.</text>
</comment>
<dbReference type="Pfam" id="PF01618">
    <property type="entry name" value="MotA_ExbB"/>
    <property type="match status" value="1"/>
</dbReference>
<evidence type="ECO:0000313" key="13">
    <source>
        <dbReference type="Proteomes" id="UP000400981"/>
    </source>
</evidence>
<feature type="domain" description="MotA/TolQ/ExbB proton channel" evidence="11">
    <location>
        <begin position="80"/>
        <end position="209"/>
    </location>
</feature>
<feature type="transmembrane region" description="Helical" evidence="10">
    <location>
        <begin position="129"/>
        <end position="152"/>
    </location>
</feature>
<keyword evidence="7 10" id="KW-1133">Transmembrane helix</keyword>
<dbReference type="OrthoDB" id="9805133at2"/>
<dbReference type="GO" id="GO:0017038">
    <property type="term" value="P:protein import"/>
    <property type="evidence" value="ECO:0007669"/>
    <property type="project" value="TreeGrafter"/>
</dbReference>
<dbReference type="GO" id="GO:0043213">
    <property type="term" value="P:bacteriocin transport"/>
    <property type="evidence" value="ECO:0007669"/>
    <property type="project" value="InterPro"/>
</dbReference>
<dbReference type="EMBL" id="CABPSH010000004">
    <property type="protein sequence ID" value="VVE03795.1"/>
    <property type="molecule type" value="Genomic_DNA"/>
</dbReference>
<sequence length="224" mass="24946">MPDQDLSIISLVMHASVLAQAVMGLLLVLSLLSWTHIFRKIFAIRRARTQTERFERDFWSGGDLQALYQSALNNRHQTGALERIFESGMREYIKASEKGLHDPNAILDGARRAMRACYQREMDSLEANLPFLASVGSVSPYIGLFGTVWGIMNAFRGLSNVQQATLANVAPGIAEALVATAIGLFAAIPAVVAYNRFANDIDRLSIRFESFVEEFSNILQRQIH</sequence>
<dbReference type="PANTHER" id="PTHR30625">
    <property type="entry name" value="PROTEIN TOLQ"/>
    <property type="match status" value="1"/>
</dbReference>
<organism evidence="12 13">
    <name type="scientific">Pandoraea eparura</name>
    <dbReference type="NCBI Taxonomy" id="2508291"/>
    <lineage>
        <taxon>Bacteria</taxon>
        <taxon>Pseudomonadati</taxon>
        <taxon>Pseudomonadota</taxon>
        <taxon>Betaproteobacteria</taxon>
        <taxon>Burkholderiales</taxon>
        <taxon>Burkholderiaceae</taxon>
        <taxon>Pandoraea</taxon>
    </lineage>
</organism>
<dbReference type="AlphaFoldDB" id="A0A5E4UXX7"/>
<comment type="function">
    <text evidence="10">Part of the Tol-Pal system, which plays a role in outer membrane invagination during cell division and is important for maintaining outer membrane integrity.</text>
</comment>
<evidence type="ECO:0000256" key="1">
    <source>
        <dbReference type="ARBA" id="ARBA00004651"/>
    </source>
</evidence>
<dbReference type="HAMAP" id="MF_02202">
    <property type="entry name" value="TolQ"/>
    <property type="match status" value="1"/>
</dbReference>
<dbReference type="InterPro" id="IPR002898">
    <property type="entry name" value="MotA_ExbB_proton_chnl"/>
</dbReference>
<comment type="subcellular location">
    <subcellularLocation>
        <location evidence="10">Cell inner membrane</location>
        <topology evidence="10">Multi-pass membrane protein</topology>
    </subcellularLocation>
    <subcellularLocation>
        <location evidence="1">Cell membrane</location>
        <topology evidence="1">Multi-pass membrane protein</topology>
    </subcellularLocation>
</comment>
<proteinExistence type="inferred from homology"/>
<evidence type="ECO:0000313" key="12">
    <source>
        <dbReference type="EMBL" id="VVE03795.1"/>
    </source>
</evidence>
<dbReference type="GO" id="GO:0051301">
    <property type="term" value="P:cell division"/>
    <property type="evidence" value="ECO:0007669"/>
    <property type="project" value="UniProtKB-UniRule"/>
</dbReference>
<evidence type="ECO:0000256" key="7">
    <source>
        <dbReference type="ARBA" id="ARBA00022989"/>
    </source>
</evidence>
<dbReference type="PANTHER" id="PTHR30625:SF3">
    <property type="entry name" value="TOL-PAL SYSTEM PROTEIN TOLQ"/>
    <property type="match status" value="1"/>
</dbReference>
<evidence type="ECO:0000259" key="11">
    <source>
        <dbReference type="Pfam" id="PF01618"/>
    </source>
</evidence>
<keyword evidence="3 10" id="KW-1003">Cell membrane</keyword>
<evidence type="ECO:0000256" key="2">
    <source>
        <dbReference type="ARBA" id="ARBA00010442"/>
    </source>
</evidence>
<accession>A0A5E4UXX7</accession>
<evidence type="ECO:0000256" key="3">
    <source>
        <dbReference type="ARBA" id="ARBA00022475"/>
    </source>
</evidence>
<keyword evidence="4 10" id="KW-0997">Cell inner membrane</keyword>
<feature type="transmembrane region" description="Helical" evidence="10">
    <location>
        <begin position="172"/>
        <end position="194"/>
    </location>
</feature>
<reference evidence="12 13" key="1">
    <citation type="submission" date="2019-08" db="EMBL/GenBank/DDBJ databases">
        <authorList>
            <person name="Peeters C."/>
        </authorList>
    </citation>
    <scope>NUCLEOTIDE SEQUENCE [LARGE SCALE GENOMIC DNA]</scope>
    <source>
        <strain evidence="12 13">LMG 31012</strain>
    </source>
</reference>
<keyword evidence="5 10" id="KW-0132">Cell division</keyword>
<evidence type="ECO:0000256" key="5">
    <source>
        <dbReference type="ARBA" id="ARBA00022618"/>
    </source>
</evidence>
<evidence type="ECO:0000256" key="8">
    <source>
        <dbReference type="ARBA" id="ARBA00023136"/>
    </source>
</evidence>
<keyword evidence="6 10" id="KW-0812">Transmembrane</keyword>
<protein>
    <recommendedName>
        <fullName evidence="10">Tol-Pal system protein TolQ</fullName>
    </recommendedName>
</protein>
<evidence type="ECO:0000256" key="9">
    <source>
        <dbReference type="ARBA" id="ARBA00023306"/>
    </source>
</evidence>
<keyword evidence="9 10" id="KW-0131">Cell cycle</keyword>
<dbReference type="GO" id="GO:0005886">
    <property type="term" value="C:plasma membrane"/>
    <property type="evidence" value="ECO:0007669"/>
    <property type="project" value="UniProtKB-SubCell"/>
</dbReference>
<evidence type="ECO:0000256" key="4">
    <source>
        <dbReference type="ARBA" id="ARBA00022519"/>
    </source>
</evidence>
<gene>
    <name evidence="10" type="primary">tolQ</name>
    <name evidence="12" type="ORF">PEP31012_02259</name>
</gene>
<keyword evidence="13" id="KW-1185">Reference proteome</keyword>
<evidence type="ECO:0000256" key="6">
    <source>
        <dbReference type="ARBA" id="ARBA00022692"/>
    </source>
</evidence>
<comment type="similarity">
    <text evidence="2 10">Belongs to the ExbB/TolQ family.</text>
</comment>
<dbReference type="NCBIfam" id="TIGR02796">
    <property type="entry name" value="tolQ"/>
    <property type="match status" value="1"/>
</dbReference>
<evidence type="ECO:0000256" key="10">
    <source>
        <dbReference type="HAMAP-Rule" id="MF_02202"/>
    </source>
</evidence>
<feature type="transmembrane region" description="Helical" evidence="10">
    <location>
        <begin position="6"/>
        <end position="32"/>
    </location>
</feature>
<dbReference type="InterPro" id="IPR014163">
    <property type="entry name" value="Tol-Pal_TolQ"/>
</dbReference>
<dbReference type="Proteomes" id="UP000400981">
    <property type="component" value="Unassembled WGS sequence"/>
</dbReference>